<evidence type="ECO:0000313" key="2">
    <source>
        <dbReference type="EMBL" id="KAF7397236.1"/>
    </source>
</evidence>
<keyword evidence="3" id="KW-1185">Reference proteome</keyword>
<feature type="compositionally biased region" description="Polar residues" evidence="1">
    <location>
        <begin position="49"/>
        <end position="61"/>
    </location>
</feature>
<dbReference type="EMBL" id="JACSDZ010000008">
    <property type="protein sequence ID" value="KAF7397236.1"/>
    <property type="molecule type" value="Genomic_DNA"/>
</dbReference>
<evidence type="ECO:0000313" key="3">
    <source>
        <dbReference type="Proteomes" id="UP000617340"/>
    </source>
</evidence>
<evidence type="ECO:0000256" key="1">
    <source>
        <dbReference type="SAM" id="MobiDB-lite"/>
    </source>
</evidence>
<accession>A0A834JZE1</accession>
<organism evidence="2 3">
    <name type="scientific">Vespula germanica</name>
    <name type="common">German yellow jacket</name>
    <name type="synonym">Paravespula germanica</name>
    <dbReference type="NCBI Taxonomy" id="30212"/>
    <lineage>
        <taxon>Eukaryota</taxon>
        <taxon>Metazoa</taxon>
        <taxon>Ecdysozoa</taxon>
        <taxon>Arthropoda</taxon>
        <taxon>Hexapoda</taxon>
        <taxon>Insecta</taxon>
        <taxon>Pterygota</taxon>
        <taxon>Neoptera</taxon>
        <taxon>Endopterygota</taxon>
        <taxon>Hymenoptera</taxon>
        <taxon>Apocrita</taxon>
        <taxon>Aculeata</taxon>
        <taxon>Vespoidea</taxon>
        <taxon>Vespidae</taxon>
        <taxon>Vespinae</taxon>
        <taxon>Vespula</taxon>
    </lineage>
</organism>
<name>A0A834JZE1_VESGE</name>
<gene>
    <name evidence="2" type="ORF">HZH68_008458</name>
</gene>
<protein>
    <submittedName>
        <fullName evidence="2">Uncharacterized protein</fullName>
    </submittedName>
</protein>
<dbReference type="AlphaFoldDB" id="A0A834JZE1"/>
<dbReference type="Proteomes" id="UP000617340">
    <property type="component" value="Unassembled WGS sequence"/>
</dbReference>
<reference evidence="2" key="1">
    <citation type="journal article" date="2020" name="G3 (Bethesda)">
        <title>High-Quality Assemblies for Three Invasive Social Wasps from the &lt;i&gt;Vespula&lt;/i&gt; Genus.</title>
        <authorList>
            <person name="Harrop T.W.R."/>
            <person name="Guhlin J."/>
            <person name="McLaughlin G.M."/>
            <person name="Permina E."/>
            <person name="Stockwell P."/>
            <person name="Gilligan J."/>
            <person name="Le Lec M.F."/>
            <person name="Gruber M.A.M."/>
            <person name="Quinn O."/>
            <person name="Lovegrove M."/>
            <person name="Duncan E.J."/>
            <person name="Remnant E.J."/>
            <person name="Van Eeckhoven J."/>
            <person name="Graham B."/>
            <person name="Knapp R.A."/>
            <person name="Langford K.W."/>
            <person name="Kronenberg Z."/>
            <person name="Press M.O."/>
            <person name="Eacker S.M."/>
            <person name="Wilson-Rankin E.E."/>
            <person name="Purcell J."/>
            <person name="Lester P.J."/>
            <person name="Dearden P.K."/>
        </authorList>
    </citation>
    <scope>NUCLEOTIDE SEQUENCE</scope>
    <source>
        <strain evidence="2">Linc-1</strain>
    </source>
</reference>
<feature type="region of interest" description="Disordered" evidence="1">
    <location>
        <begin position="45"/>
        <end position="86"/>
    </location>
</feature>
<proteinExistence type="predicted"/>
<sequence>MYLSQPRKTRYASVVFRSNGLSSRWMVVRFNQNQGRLVPRRHIHLLGETPNQDSNEAQPESFQEDTREAGTIRKRRRIPRARIVGT</sequence>
<comment type="caution">
    <text evidence="2">The sequence shown here is derived from an EMBL/GenBank/DDBJ whole genome shotgun (WGS) entry which is preliminary data.</text>
</comment>